<accession>A0A9D1NN18</accession>
<proteinExistence type="predicted"/>
<evidence type="ECO:0000313" key="4">
    <source>
        <dbReference type="EMBL" id="HIV09111.1"/>
    </source>
</evidence>
<feature type="coiled-coil region" evidence="2">
    <location>
        <begin position="82"/>
        <end position="116"/>
    </location>
</feature>
<dbReference type="PANTHER" id="PTHR30204:SF97">
    <property type="entry name" value="MERR FAMILY REGULATORY PROTEIN"/>
    <property type="match status" value="1"/>
</dbReference>
<dbReference type="SUPFAM" id="SSF46955">
    <property type="entry name" value="Putative DNA-binding domain"/>
    <property type="match status" value="1"/>
</dbReference>
<feature type="domain" description="HTH merR-type" evidence="3">
    <location>
        <begin position="6"/>
        <end position="75"/>
    </location>
</feature>
<dbReference type="AlphaFoldDB" id="A0A9D1NN18"/>
<dbReference type="SMART" id="SM00422">
    <property type="entry name" value="HTH_MERR"/>
    <property type="match status" value="1"/>
</dbReference>
<dbReference type="InterPro" id="IPR000551">
    <property type="entry name" value="MerR-type_HTH_dom"/>
</dbReference>
<dbReference type="InterPro" id="IPR009061">
    <property type="entry name" value="DNA-bd_dom_put_sf"/>
</dbReference>
<evidence type="ECO:0000313" key="5">
    <source>
        <dbReference type="Proteomes" id="UP000886845"/>
    </source>
</evidence>
<dbReference type="InterPro" id="IPR011256">
    <property type="entry name" value="Reg_factor_effector_dom_sf"/>
</dbReference>
<dbReference type="Proteomes" id="UP000886845">
    <property type="component" value="Unassembled WGS sequence"/>
</dbReference>
<reference evidence="4" key="1">
    <citation type="submission" date="2020-10" db="EMBL/GenBank/DDBJ databases">
        <authorList>
            <person name="Gilroy R."/>
        </authorList>
    </citation>
    <scope>NUCLEOTIDE SEQUENCE</scope>
    <source>
        <strain evidence="4">35461</strain>
    </source>
</reference>
<comment type="caution">
    <text evidence="4">The sequence shown here is derived from an EMBL/GenBank/DDBJ whole genome shotgun (WGS) entry which is preliminary data.</text>
</comment>
<dbReference type="Gene3D" id="1.10.1660.10">
    <property type="match status" value="1"/>
</dbReference>
<dbReference type="GO" id="GO:0003700">
    <property type="term" value="F:DNA-binding transcription factor activity"/>
    <property type="evidence" value="ECO:0007669"/>
    <property type="project" value="InterPro"/>
</dbReference>
<reference evidence="4" key="2">
    <citation type="journal article" date="2021" name="PeerJ">
        <title>Extensive microbial diversity within the chicken gut microbiome revealed by metagenomics and culture.</title>
        <authorList>
            <person name="Gilroy R."/>
            <person name="Ravi A."/>
            <person name="Getino M."/>
            <person name="Pursley I."/>
            <person name="Horton D.L."/>
            <person name="Alikhan N.F."/>
            <person name="Baker D."/>
            <person name="Gharbi K."/>
            <person name="Hall N."/>
            <person name="Watson M."/>
            <person name="Adriaenssens E.M."/>
            <person name="Foster-Nyarko E."/>
            <person name="Jarju S."/>
            <person name="Secka A."/>
            <person name="Antonio M."/>
            <person name="Oren A."/>
            <person name="Chaudhuri R.R."/>
            <person name="La Ragione R."/>
            <person name="Hildebrand F."/>
            <person name="Pallen M.J."/>
        </authorList>
    </citation>
    <scope>NUCLEOTIDE SEQUENCE</scope>
    <source>
        <strain evidence="4">35461</strain>
    </source>
</reference>
<evidence type="ECO:0000259" key="3">
    <source>
        <dbReference type="PROSITE" id="PS50937"/>
    </source>
</evidence>
<keyword evidence="1" id="KW-0238">DNA-binding</keyword>
<dbReference type="EMBL" id="DVOR01000101">
    <property type="protein sequence ID" value="HIV09111.1"/>
    <property type="molecule type" value="Genomic_DNA"/>
</dbReference>
<protein>
    <submittedName>
        <fullName evidence="4">MerR family transcriptional regulator</fullName>
    </submittedName>
</protein>
<evidence type="ECO:0000256" key="1">
    <source>
        <dbReference type="ARBA" id="ARBA00023125"/>
    </source>
</evidence>
<dbReference type="Pfam" id="PF13411">
    <property type="entry name" value="MerR_1"/>
    <property type="match status" value="1"/>
</dbReference>
<evidence type="ECO:0000256" key="2">
    <source>
        <dbReference type="SAM" id="Coils"/>
    </source>
</evidence>
<dbReference type="SUPFAM" id="SSF55136">
    <property type="entry name" value="Probable bacterial effector-binding domain"/>
    <property type="match status" value="1"/>
</dbReference>
<keyword evidence="2" id="KW-0175">Coiled coil</keyword>
<dbReference type="InterPro" id="IPR047057">
    <property type="entry name" value="MerR_fam"/>
</dbReference>
<organism evidence="4 5">
    <name type="scientific">Candidatus Spyradenecus faecavium</name>
    <dbReference type="NCBI Taxonomy" id="2840947"/>
    <lineage>
        <taxon>Bacteria</taxon>
        <taxon>Pseudomonadati</taxon>
        <taxon>Lentisphaerota</taxon>
        <taxon>Lentisphaeria</taxon>
        <taxon>Lentisphaerales</taxon>
        <taxon>Lentisphaeraceae</taxon>
        <taxon>Lentisphaeraceae incertae sedis</taxon>
        <taxon>Candidatus Spyradenecus</taxon>
    </lineage>
</organism>
<dbReference type="PANTHER" id="PTHR30204">
    <property type="entry name" value="REDOX-CYCLING DRUG-SENSING TRANSCRIPTIONAL ACTIVATOR SOXR"/>
    <property type="match status" value="1"/>
</dbReference>
<dbReference type="PROSITE" id="PS50937">
    <property type="entry name" value="HTH_MERR_2"/>
    <property type="match status" value="1"/>
</dbReference>
<sequence length="273" mass="30551">MLRHPFLTLSEVSKIVGVPRRTLLFYADVGLLPPARVAPNGYRFYTQAHLVRIGVILSLAELGLSLKEIKARLDRLTPASSRDLLRHQREVLDARIERLRNLRDTADLRLAQLDEASRARGLPGPRIVEQPKPIPLLLSEVGSQEKADYPNRPLTDFYNACAAKGLAYGAPLGWVVPLEEVRKGLTERYTHAFIRVRTRTRANAVLPAGRYVCCYVPDCNREGAIASAYAAMLRHCEAHGETLVGDAYEEYLVDEVCSANPKDWLAKLSIRLD</sequence>
<dbReference type="GO" id="GO:0003677">
    <property type="term" value="F:DNA binding"/>
    <property type="evidence" value="ECO:0007669"/>
    <property type="project" value="UniProtKB-KW"/>
</dbReference>
<dbReference type="Gene3D" id="3.20.80.10">
    <property type="entry name" value="Regulatory factor, effector binding domain"/>
    <property type="match status" value="1"/>
</dbReference>
<dbReference type="CDD" id="cd01106">
    <property type="entry name" value="HTH_TipAL-Mta"/>
    <property type="match status" value="1"/>
</dbReference>
<name>A0A9D1NN18_9BACT</name>
<gene>
    <name evidence="4" type="ORF">IAC79_03240</name>
</gene>